<dbReference type="GO" id="GO:0005975">
    <property type="term" value="P:carbohydrate metabolic process"/>
    <property type="evidence" value="ECO:0007669"/>
    <property type="project" value="InterPro"/>
</dbReference>
<reference evidence="1 2" key="1">
    <citation type="submission" date="2018-06" db="EMBL/GenBank/DDBJ databases">
        <authorList>
            <consortium name="Pathogen Informatics"/>
            <person name="Doyle S."/>
        </authorList>
    </citation>
    <scope>NUCLEOTIDE SEQUENCE [LARGE SCALE GENOMIC DNA]</scope>
    <source>
        <strain evidence="1 2">NCTC10571</strain>
    </source>
</reference>
<dbReference type="GO" id="GO:0030246">
    <property type="term" value="F:carbohydrate binding"/>
    <property type="evidence" value="ECO:0007669"/>
    <property type="project" value="InterPro"/>
</dbReference>
<accession>A0A378NTF4</accession>
<dbReference type="GO" id="GO:0016853">
    <property type="term" value="F:isomerase activity"/>
    <property type="evidence" value="ECO:0007669"/>
    <property type="project" value="InterPro"/>
</dbReference>
<dbReference type="CDD" id="cd09024">
    <property type="entry name" value="Aldose_epim_lacX"/>
    <property type="match status" value="1"/>
</dbReference>
<dbReference type="InterPro" id="IPR008183">
    <property type="entry name" value="Aldose_1/G6P_1-epimerase"/>
</dbReference>
<organism evidence="1 2">
    <name type="scientific">Megamonas hypermegale</name>
    <dbReference type="NCBI Taxonomy" id="158847"/>
    <lineage>
        <taxon>Bacteria</taxon>
        <taxon>Bacillati</taxon>
        <taxon>Bacillota</taxon>
        <taxon>Negativicutes</taxon>
        <taxon>Selenomonadales</taxon>
        <taxon>Selenomonadaceae</taxon>
        <taxon>Megamonas</taxon>
    </lineage>
</organism>
<evidence type="ECO:0000313" key="1">
    <source>
        <dbReference type="EMBL" id="STY71651.1"/>
    </source>
</evidence>
<dbReference type="PANTHER" id="PTHR11122">
    <property type="entry name" value="APOSPORY-ASSOCIATED PROTEIN C-RELATED"/>
    <property type="match status" value="1"/>
</dbReference>
<protein>
    <submittedName>
        <fullName evidence="1">Aldose 1-epimerase</fullName>
    </submittedName>
</protein>
<dbReference type="InterPro" id="IPR037481">
    <property type="entry name" value="LacX"/>
</dbReference>
<dbReference type="AlphaFoldDB" id="A0A378NTF4"/>
<dbReference type="PANTHER" id="PTHR11122:SF13">
    <property type="entry name" value="GLUCOSE-6-PHOSPHATE 1-EPIMERASE"/>
    <property type="match status" value="1"/>
</dbReference>
<dbReference type="InterPro" id="IPR014718">
    <property type="entry name" value="GH-type_carb-bd"/>
</dbReference>
<dbReference type="Gene3D" id="2.70.98.10">
    <property type="match status" value="1"/>
</dbReference>
<dbReference type="Pfam" id="PF01263">
    <property type="entry name" value="Aldose_epim"/>
    <property type="match status" value="1"/>
</dbReference>
<sequence>MLKTLENDILRLTVDTHGAEIHSLVAKDTGIEYIWQADPNYWQRHAPILFPIVGKLKNGQYEYDGTVYRMPGHGFARDKEFEFSGQTENSLEYTLTYDEDTLRMYPFKFKLTVTYTINFAEVKVSWKVENLDTKEDMYFSIGAHPAFNCPIGVEGSFDEHELEFEQTEANPLTSYHINSAGVFDGGVAPVKLVYGKVLRLNHDLFIEDALVFKKLFSEEVKLTNTANNHFVKVNFKGFPYLGIWTKPVKAPFLCIEPWYGLADSTQKTDFSNKKGILHLAPSKQFDASYTITIG</sequence>
<dbReference type="EMBL" id="UGPP01000001">
    <property type="protein sequence ID" value="STY71651.1"/>
    <property type="molecule type" value="Genomic_DNA"/>
</dbReference>
<dbReference type="SUPFAM" id="SSF74650">
    <property type="entry name" value="Galactose mutarotase-like"/>
    <property type="match status" value="1"/>
</dbReference>
<dbReference type="Proteomes" id="UP000255234">
    <property type="component" value="Unassembled WGS sequence"/>
</dbReference>
<name>A0A378NTF4_9FIRM</name>
<evidence type="ECO:0000313" key="2">
    <source>
        <dbReference type="Proteomes" id="UP000255234"/>
    </source>
</evidence>
<proteinExistence type="predicted"/>
<gene>
    <name evidence="1" type="ORF">NCTC10571_01813</name>
</gene>
<dbReference type="InterPro" id="IPR011013">
    <property type="entry name" value="Gal_mutarotase_sf_dom"/>
</dbReference>
<dbReference type="RefSeq" id="WP_115151921.1">
    <property type="nucleotide sequence ID" value="NZ_UGPP01000001.1"/>
</dbReference>